<sequence>MKKIKPVFAVAAAMSCIGGVMASAMPAQADTGKPLEVLAGAANAYASQHLMQIYAGKPIDEGITIDPGNGYGQVMHPSIDQLKTLGYLPDGISGGDVRLEFSPAGCMAKQQTECDLLVRAAVTGDENTFTIPLRTVRRADDNPPDNAAQ</sequence>
<organism evidence="2 3">
    <name type="scientific">Paraburkholderia humisilvae</name>
    <dbReference type="NCBI Taxonomy" id="627669"/>
    <lineage>
        <taxon>Bacteria</taxon>
        <taxon>Pseudomonadati</taxon>
        <taxon>Pseudomonadota</taxon>
        <taxon>Betaproteobacteria</taxon>
        <taxon>Burkholderiales</taxon>
        <taxon>Burkholderiaceae</taxon>
        <taxon>Paraburkholderia</taxon>
    </lineage>
</organism>
<proteinExistence type="predicted"/>
<name>A0A6J5DLP8_9BURK</name>
<dbReference type="RefSeq" id="WP_175226615.1">
    <property type="nucleotide sequence ID" value="NZ_CADIKH010000009.1"/>
</dbReference>
<dbReference type="Proteomes" id="UP000494363">
    <property type="component" value="Unassembled WGS sequence"/>
</dbReference>
<feature type="chain" id="PRO_5026990593" evidence="1">
    <location>
        <begin position="30"/>
        <end position="149"/>
    </location>
</feature>
<accession>A0A6J5DLP8</accession>
<keyword evidence="3" id="KW-1185">Reference proteome</keyword>
<reference evidence="2 3" key="1">
    <citation type="submission" date="2020-04" db="EMBL/GenBank/DDBJ databases">
        <authorList>
            <person name="De Canck E."/>
        </authorList>
    </citation>
    <scope>NUCLEOTIDE SEQUENCE [LARGE SCALE GENOMIC DNA]</scope>
    <source>
        <strain evidence="2 3">LMG 29542</strain>
    </source>
</reference>
<feature type="signal peptide" evidence="1">
    <location>
        <begin position="1"/>
        <end position="29"/>
    </location>
</feature>
<protein>
    <submittedName>
        <fullName evidence="2">Uncharacterized protein</fullName>
    </submittedName>
</protein>
<evidence type="ECO:0000313" key="2">
    <source>
        <dbReference type="EMBL" id="CAB3754414.1"/>
    </source>
</evidence>
<dbReference type="EMBL" id="CADIKH010000009">
    <property type="protein sequence ID" value="CAB3754414.1"/>
    <property type="molecule type" value="Genomic_DNA"/>
</dbReference>
<dbReference type="PROSITE" id="PS51257">
    <property type="entry name" value="PROKAR_LIPOPROTEIN"/>
    <property type="match status" value="1"/>
</dbReference>
<evidence type="ECO:0000313" key="3">
    <source>
        <dbReference type="Proteomes" id="UP000494363"/>
    </source>
</evidence>
<keyword evidence="1" id="KW-0732">Signal</keyword>
<dbReference type="AlphaFoldDB" id="A0A6J5DLP8"/>
<gene>
    <name evidence="2" type="ORF">LMG29542_02345</name>
</gene>
<evidence type="ECO:0000256" key="1">
    <source>
        <dbReference type="SAM" id="SignalP"/>
    </source>
</evidence>